<dbReference type="Proteomes" id="UP000826722">
    <property type="component" value="Chromosome"/>
</dbReference>
<dbReference type="Pfam" id="PF13414">
    <property type="entry name" value="TPR_11"/>
    <property type="match status" value="1"/>
</dbReference>
<dbReference type="PROSITE" id="PS50293">
    <property type="entry name" value="TPR_REGION"/>
    <property type="match status" value="1"/>
</dbReference>
<dbReference type="InterPro" id="IPR019734">
    <property type="entry name" value="TPR_rpt"/>
</dbReference>
<dbReference type="SMART" id="SM00028">
    <property type="entry name" value="TPR"/>
    <property type="match status" value="3"/>
</dbReference>
<dbReference type="PANTHER" id="PTHR40036">
    <property type="entry name" value="MACROCIN O-METHYLTRANSFERASE"/>
    <property type="match status" value="1"/>
</dbReference>
<gene>
    <name evidence="2" type="ORF">ZMTM_23220</name>
</gene>
<name>A0A8D5G503_9PROT</name>
<dbReference type="SUPFAM" id="SSF48452">
    <property type="entry name" value="TPR-like"/>
    <property type="match status" value="1"/>
</dbReference>
<dbReference type="KEGG" id="mpau:ZMTM_23220"/>
<evidence type="ECO:0000313" key="3">
    <source>
        <dbReference type="Proteomes" id="UP000826722"/>
    </source>
</evidence>
<dbReference type="Pfam" id="PF13432">
    <property type="entry name" value="TPR_16"/>
    <property type="match status" value="1"/>
</dbReference>
<proteinExistence type="predicted"/>
<dbReference type="InterPro" id="IPR011990">
    <property type="entry name" value="TPR-like_helical_dom_sf"/>
</dbReference>
<feature type="repeat" description="TPR" evidence="1">
    <location>
        <begin position="80"/>
        <end position="113"/>
    </location>
</feature>
<evidence type="ECO:0000313" key="2">
    <source>
        <dbReference type="EMBL" id="BCM26063.1"/>
    </source>
</evidence>
<dbReference type="InterPro" id="IPR029063">
    <property type="entry name" value="SAM-dependent_MTases_sf"/>
</dbReference>
<dbReference type="Pfam" id="PF13578">
    <property type="entry name" value="Methyltransf_24"/>
    <property type="match status" value="1"/>
</dbReference>
<sequence length="379" mass="43125">MATRNATHKNKQTAALQAAWNFYRFGQIRDAEDICHEVLQSDSRQPEALHLLGTLSLHHGKTKEAVELLSLAIKLNPRNPESFSNLGLAYHEQGKLDEAIKKYQQAIRLKSDCADAHYNLHAAVLDAENPEQAITSLRKVLIINSRDIDAIFMVGLLTDYAANDKEVNSYLERARQAGMLYQARYDAWQYIKLSSEYRLPIMGSAINTFKYAMKHASTQGLVLEFGVRFGNSIHMLADLVDQQVHGFDSFEGLPDEWHHEPKGSYTTKGVIPEVPENVHLHVGWFDKTLPEFLAEHTEPVRLVNVDCDIYSSTKTVLNLLAPRMQVGTVIIFDEYIGNAHWREDEFKAFQEAVAVYGWKYEYLCFSFFTKQVAVKLTSI</sequence>
<accession>A0A8D5G503</accession>
<reference evidence="2" key="1">
    <citation type="journal article" date="2021" name="Arch. Microbiol.">
        <title>Methyloradius palustris gen. nov., sp. nov., a methanol-oxidizing bacterium isolated from snow.</title>
        <authorList>
            <person name="Miyadera T."/>
            <person name="Kojima H."/>
            <person name="Fukui M."/>
        </authorList>
    </citation>
    <scope>NUCLEOTIDE SEQUENCE</scope>
    <source>
        <strain evidence="2">Zm11</strain>
    </source>
</reference>
<keyword evidence="1" id="KW-0802">TPR repeat</keyword>
<evidence type="ECO:0000256" key="1">
    <source>
        <dbReference type="PROSITE-ProRule" id="PRU00339"/>
    </source>
</evidence>
<dbReference type="PROSITE" id="PS50005">
    <property type="entry name" value="TPR"/>
    <property type="match status" value="2"/>
</dbReference>
<dbReference type="InterPro" id="IPR008884">
    <property type="entry name" value="TylF_MeTrfase"/>
</dbReference>
<dbReference type="AlphaFoldDB" id="A0A8D5G503"/>
<dbReference type="EMBL" id="AP024110">
    <property type="protein sequence ID" value="BCM26063.1"/>
    <property type="molecule type" value="Genomic_DNA"/>
</dbReference>
<protein>
    <recommendedName>
        <fullName evidence="4">Tetratricopeptide repeat protein</fullName>
    </recommendedName>
</protein>
<dbReference type="Gene3D" id="3.40.50.150">
    <property type="entry name" value="Vaccinia Virus protein VP39"/>
    <property type="match status" value="1"/>
</dbReference>
<organism evidence="2 3">
    <name type="scientific">Methyloradius palustris</name>
    <dbReference type="NCBI Taxonomy" id="2778876"/>
    <lineage>
        <taxon>Bacteria</taxon>
        <taxon>Pseudomonadati</taxon>
        <taxon>Pseudomonadota</taxon>
        <taxon>Betaproteobacteria</taxon>
        <taxon>Nitrosomonadales</taxon>
        <taxon>Methylophilaceae</taxon>
        <taxon>Methyloradius</taxon>
    </lineage>
</organism>
<dbReference type="Gene3D" id="1.25.40.10">
    <property type="entry name" value="Tetratricopeptide repeat domain"/>
    <property type="match status" value="2"/>
</dbReference>
<evidence type="ECO:0008006" key="4">
    <source>
        <dbReference type="Google" id="ProtNLM"/>
    </source>
</evidence>
<dbReference type="PANTHER" id="PTHR40036:SF1">
    <property type="entry name" value="MACROCIN O-METHYLTRANSFERASE"/>
    <property type="match status" value="1"/>
</dbReference>
<feature type="repeat" description="TPR" evidence="1">
    <location>
        <begin position="46"/>
        <end position="79"/>
    </location>
</feature>
<dbReference type="RefSeq" id="WP_221764087.1">
    <property type="nucleotide sequence ID" value="NZ_AP024110.1"/>
</dbReference>
<keyword evidence="3" id="KW-1185">Reference proteome</keyword>
<dbReference type="SUPFAM" id="SSF53335">
    <property type="entry name" value="S-adenosyl-L-methionine-dependent methyltransferases"/>
    <property type="match status" value="1"/>
</dbReference>